<sequence length="107" mass="12123">MKQNSFSIPSESVVGGKNLMAQIIVAEEIEEVIARKRKPQGSYCIDDLSSRLTELSTGFLDAKADPAVHMRQVHHAFLRGWRHDHWKPETKISVVKLLTNMLVNLPM</sequence>
<organism evidence="1 2">
    <name type="scientific">Melastoma candidum</name>
    <dbReference type="NCBI Taxonomy" id="119954"/>
    <lineage>
        <taxon>Eukaryota</taxon>
        <taxon>Viridiplantae</taxon>
        <taxon>Streptophyta</taxon>
        <taxon>Embryophyta</taxon>
        <taxon>Tracheophyta</taxon>
        <taxon>Spermatophyta</taxon>
        <taxon>Magnoliopsida</taxon>
        <taxon>eudicotyledons</taxon>
        <taxon>Gunneridae</taxon>
        <taxon>Pentapetalae</taxon>
        <taxon>rosids</taxon>
        <taxon>malvids</taxon>
        <taxon>Myrtales</taxon>
        <taxon>Melastomataceae</taxon>
        <taxon>Melastomatoideae</taxon>
        <taxon>Melastomateae</taxon>
        <taxon>Melastoma</taxon>
    </lineage>
</organism>
<evidence type="ECO:0000313" key="1">
    <source>
        <dbReference type="EMBL" id="KAI4320261.1"/>
    </source>
</evidence>
<reference evidence="2" key="1">
    <citation type="journal article" date="2023" name="Front. Plant Sci.">
        <title>Chromosomal-level genome assembly of Melastoma candidum provides insights into trichome evolution.</title>
        <authorList>
            <person name="Zhong Y."/>
            <person name="Wu W."/>
            <person name="Sun C."/>
            <person name="Zou P."/>
            <person name="Liu Y."/>
            <person name="Dai S."/>
            <person name="Zhou R."/>
        </authorList>
    </citation>
    <scope>NUCLEOTIDE SEQUENCE [LARGE SCALE GENOMIC DNA]</scope>
</reference>
<accession>A0ACB9M9M2</accession>
<protein>
    <submittedName>
        <fullName evidence="1">Uncharacterized protein</fullName>
    </submittedName>
</protein>
<comment type="caution">
    <text evidence="1">The sequence shown here is derived from an EMBL/GenBank/DDBJ whole genome shotgun (WGS) entry which is preliminary data.</text>
</comment>
<proteinExistence type="predicted"/>
<dbReference type="EMBL" id="CM042889">
    <property type="protein sequence ID" value="KAI4320261.1"/>
    <property type="molecule type" value="Genomic_DNA"/>
</dbReference>
<name>A0ACB9M9M2_9MYRT</name>
<evidence type="ECO:0000313" key="2">
    <source>
        <dbReference type="Proteomes" id="UP001057402"/>
    </source>
</evidence>
<keyword evidence="2" id="KW-1185">Reference proteome</keyword>
<dbReference type="Proteomes" id="UP001057402">
    <property type="component" value="Chromosome 10"/>
</dbReference>
<gene>
    <name evidence="1" type="ORF">MLD38_033761</name>
</gene>